<keyword evidence="1 3" id="KW-0378">Hydrolase</keyword>
<dbReference type="EMBL" id="JH597761">
    <property type="protein sequence ID" value="EHP70405.1"/>
    <property type="molecule type" value="Genomic_DNA"/>
</dbReference>
<dbReference type="Proteomes" id="UP000003980">
    <property type="component" value="Unassembled WGS sequence"/>
</dbReference>
<dbReference type="HOGENOM" id="CLU_080076_0_0_2"/>
<dbReference type="RefSeq" id="WP_009071131.1">
    <property type="nucleotide sequence ID" value="NZ_JH597761.1"/>
</dbReference>
<keyword evidence="3" id="KW-0547">Nucleotide-binding</keyword>
<dbReference type="AlphaFoldDB" id="H2C2D4"/>
<dbReference type="PIRSF" id="PIRSF009265">
    <property type="entry name" value="GTP_cyclohydro_3"/>
    <property type="match status" value="1"/>
</dbReference>
<gene>
    <name evidence="3" type="primary">gch3</name>
    <name evidence="5" type="ORF">MetMK1DRAFT_00009070</name>
</gene>
<dbReference type="EC" id="3.5.4.29" evidence="3 4"/>
<evidence type="ECO:0000313" key="5">
    <source>
        <dbReference type="EMBL" id="EHP70405.1"/>
    </source>
</evidence>
<dbReference type="InterPro" id="IPR007839">
    <property type="entry name" value="GTP_CycHdrlase_3"/>
</dbReference>
<organism evidence="5 6">
    <name type="scientific">Metallosphaera yellowstonensis MK1</name>
    <dbReference type="NCBI Taxonomy" id="671065"/>
    <lineage>
        <taxon>Archaea</taxon>
        <taxon>Thermoproteota</taxon>
        <taxon>Thermoprotei</taxon>
        <taxon>Sulfolobales</taxon>
        <taxon>Sulfolobaceae</taxon>
        <taxon>Metallosphaera</taxon>
    </lineage>
</organism>
<dbReference type="eggNOG" id="arCOG04202">
    <property type="taxonomic scope" value="Archaea"/>
</dbReference>
<dbReference type="GO" id="GO:0005525">
    <property type="term" value="F:GTP binding"/>
    <property type="evidence" value="ECO:0007669"/>
    <property type="project" value="UniProtKB-KW"/>
</dbReference>
<name>H2C2D4_9CREN</name>
<accession>H2C2D4</accession>
<dbReference type="PANTHER" id="PTHR42202:SF1">
    <property type="entry name" value="GTP CYCLOHYDROLASE III"/>
    <property type="match status" value="1"/>
</dbReference>
<evidence type="ECO:0000313" key="6">
    <source>
        <dbReference type="Proteomes" id="UP000003980"/>
    </source>
</evidence>
<reference evidence="5 6" key="1">
    <citation type="submission" date="2012-01" db="EMBL/GenBank/DDBJ databases">
        <title>Improved High-Quality Draft sequence of Metallosphaera yellowstonensis MK1.</title>
        <authorList>
            <consortium name="US DOE Joint Genome Institute"/>
            <person name="Lucas S."/>
            <person name="Han J."/>
            <person name="Cheng J.-F."/>
            <person name="Goodwin L."/>
            <person name="Pitluck S."/>
            <person name="Peters L."/>
            <person name="Teshima H."/>
            <person name="Detter J.C."/>
            <person name="Han C."/>
            <person name="Tapia R."/>
            <person name="Land M."/>
            <person name="Hauser L."/>
            <person name="Kyrpides N."/>
            <person name="Kozubal M."/>
            <person name="Macur R.E."/>
            <person name="Jay Z."/>
            <person name="Inskeep W."/>
            <person name="Woyke T."/>
        </authorList>
    </citation>
    <scope>NUCLEOTIDE SEQUENCE [LARGE SCALE GENOMIC DNA]</scope>
    <source>
        <strain evidence="5 6">MK1</strain>
    </source>
</reference>
<dbReference type="HAMAP" id="MF_00608">
    <property type="entry name" value="GTP_cyclohydro_3"/>
    <property type="match status" value="1"/>
</dbReference>
<evidence type="ECO:0000256" key="1">
    <source>
        <dbReference type="ARBA" id="ARBA00022801"/>
    </source>
</evidence>
<comment type="function">
    <text evidence="3 4">Catalyzes the formation of 2-amino-5-formylamino-6-ribofuranosylamino-4(3H)-pyrimidinone ribonucleotide monophosphate and inorganic phosphate from GTP. Also has an independent pyrophosphate phosphohydrolase activity.</text>
</comment>
<keyword evidence="6" id="KW-1185">Reference proteome</keyword>
<dbReference type="Gene3D" id="3.30.70.1230">
    <property type="entry name" value="Nucleotide cyclase"/>
    <property type="match status" value="1"/>
</dbReference>
<proteinExistence type="inferred from homology"/>
<comment type="similarity">
    <text evidence="3 4">Belongs to the archaeal-type GTP cyclohydrolase family.</text>
</comment>
<dbReference type="Pfam" id="PF05165">
    <property type="entry name" value="GCH_III"/>
    <property type="match status" value="1"/>
</dbReference>
<protein>
    <recommendedName>
        <fullName evidence="3 4">GTP cyclohydrolase III</fullName>
        <ecNumber evidence="3 4">3.5.4.29</ecNumber>
    </recommendedName>
</protein>
<dbReference type="InterPro" id="IPR029787">
    <property type="entry name" value="Nucleotide_cyclase"/>
</dbReference>
<evidence type="ECO:0000256" key="2">
    <source>
        <dbReference type="ARBA" id="ARBA00023134"/>
    </source>
</evidence>
<dbReference type="InterPro" id="IPR043128">
    <property type="entry name" value="Rev_trsase/Diguanyl_cyclase"/>
</dbReference>
<keyword evidence="2 3" id="KW-0342">GTP-binding</keyword>
<dbReference type="Gene3D" id="3.30.70.270">
    <property type="match status" value="1"/>
</dbReference>
<sequence>MKVLLLELYNYREWTELLGEDREWKIQEVQHFLSYRLVDRVSQMGGALLPLRYDLFLVLADGIMNAKLTSLFRYAVRLSPVMVRGCMGHGRNPVEAQGEANDCLHDLEPGRLSLGNYEDSPVAVVHYDLNGFRDLTAQTSMYNAFVEVQKLVLDVMLRTYKLGGVTQYLGGDNVITFLNPEDVDGALDLVSTNVKAGVGIGFTPRQALRNATKALTEIRKERKVLWKIVSGQ</sequence>
<dbReference type="PANTHER" id="PTHR42202">
    <property type="entry name" value="GTP CYCLOHYDROLASE III"/>
    <property type="match status" value="1"/>
</dbReference>
<dbReference type="GO" id="GO:0043740">
    <property type="term" value="F:GTP cyclohydrolase IIa activity"/>
    <property type="evidence" value="ECO:0007669"/>
    <property type="project" value="UniProtKB-UniRule"/>
</dbReference>
<evidence type="ECO:0000256" key="4">
    <source>
        <dbReference type="PIRNR" id="PIRNR009265"/>
    </source>
</evidence>
<evidence type="ECO:0000256" key="3">
    <source>
        <dbReference type="HAMAP-Rule" id="MF_00608"/>
    </source>
</evidence>
<dbReference type="OrthoDB" id="25211at2157"/>
<comment type="catalytic activity">
    <reaction evidence="3 4">
        <text>GTP + 3 H2O = 2-amino-5-formylamino-6-(5-phospho-D-ribosylamino)pyrimidin-4(3H)-one + 2 phosphate + 2 H(+)</text>
        <dbReference type="Rhea" id="RHEA:22468"/>
        <dbReference type="ChEBI" id="CHEBI:15377"/>
        <dbReference type="ChEBI" id="CHEBI:15378"/>
        <dbReference type="ChEBI" id="CHEBI:37565"/>
        <dbReference type="ChEBI" id="CHEBI:43474"/>
        <dbReference type="ChEBI" id="CHEBI:57258"/>
        <dbReference type="EC" id="3.5.4.29"/>
    </reaction>
</comment>
<dbReference type="STRING" id="671065.MetMK1DRAFT_00009070"/>